<dbReference type="Proteomes" id="UP000324800">
    <property type="component" value="Unassembled WGS sequence"/>
</dbReference>
<dbReference type="PROSITE" id="PS50011">
    <property type="entry name" value="PROTEIN_KINASE_DOM"/>
    <property type="match status" value="1"/>
</dbReference>
<evidence type="ECO:0000256" key="4">
    <source>
        <dbReference type="SAM" id="Coils"/>
    </source>
</evidence>
<evidence type="ECO:0000256" key="1">
    <source>
        <dbReference type="ARBA" id="ARBA00008874"/>
    </source>
</evidence>
<keyword evidence="3" id="KW-0067">ATP-binding</keyword>
<dbReference type="AlphaFoldDB" id="A0A5J4WXW7"/>
<dbReference type="InterPro" id="IPR051931">
    <property type="entry name" value="PAK3-like"/>
</dbReference>
<gene>
    <name evidence="6" type="ORF">EZS28_005260</name>
</gene>
<dbReference type="SUPFAM" id="SSF56112">
    <property type="entry name" value="Protein kinase-like (PK-like)"/>
    <property type="match status" value="1"/>
</dbReference>
<reference evidence="6 7" key="1">
    <citation type="submission" date="2019-03" db="EMBL/GenBank/DDBJ databases">
        <title>Single cell metagenomics reveals metabolic interactions within the superorganism composed of flagellate Streblomastix strix and complex community of Bacteroidetes bacteria on its surface.</title>
        <authorList>
            <person name="Treitli S.C."/>
            <person name="Kolisko M."/>
            <person name="Husnik F."/>
            <person name="Keeling P."/>
            <person name="Hampl V."/>
        </authorList>
    </citation>
    <scope>NUCLEOTIDE SEQUENCE [LARGE SCALE GENOMIC DNA]</scope>
    <source>
        <strain evidence="6">ST1C</strain>
    </source>
</reference>
<dbReference type="GO" id="GO:0004672">
    <property type="term" value="F:protein kinase activity"/>
    <property type="evidence" value="ECO:0007669"/>
    <property type="project" value="InterPro"/>
</dbReference>
<feature type="domain" description="Protein kinase" evidence="5">
    <location>
        <begin position="146"/>
        <end position="399"/>
    </location>
</feature>
<dbReference type="GO" id="GO:0005524">
    <property type="term" value="F:ATP binding"/>
    <property type="evidence" value="ECO:0007669"/>
    <property type="project" value="UniProtKB-KW"/>
</dbReference>
<dbReference type="SUPFAM" id="SSF48371">
    <property type="entry name" value="ARM repeat"/>
    <property type="match status" value="2"/>
</dbReference>
<dbReference type="InterPro" id="IPR016024">
    <property type="entry name" value="ARM-type_fold"/>
</dbReference>
<dbReference type="PANTHER" id="PTHR45832">
    <property type="entry name" value="SERINE/THREONINE-PROTEIN KINASE SAMKA-RELATED-RELATED"/>
    <property type="match status" value="1"/>
</dbReference>
<feature type="coiled-coil region" evidence="4">
    <location>
        <begin position="470"/>
        <end position="497"/>
    </location>
</feature>
<dbReference type="Gene3D" id="1.10.510.10">
    <property type="entry name" value="Transferase(Phosphotransferase) domain 1"/>
    <property type="match status" value="1"/>
</dbReference>
<accession>A0A5J4WXW7</accession>
<keyword evidence="2" id="KW-0547">Nucleotide-binding</keyword>
<dbReference type="Gene3D" id="1.25.10.10">
    <property type="entry name" value="Leucine-rich Repeat Variant"/>
    <property type="match status" value="3"/>
</dbReference>
<protein>
    <recommendedName>
        <fullName evidence="5">Protein kinase domain-containing protein</fullName>
    </recommendedName>
</protein>
<keyword evidence="4" id="KW-0175">Coiled coil</keyword>
<comment type="similarity">
    <text evidence="1">Belongs to the protein kinase superfamily. STE Ser/Thr protein kinase family. STE20 subfamily.</text>
</comment>
<evidence type="ECO:0000313" key="6">
    <source>
        <dbReference type="EMBL" id="KAA6399215.1"/>
    </source>
</evidence>
<evidence type="ECO:0000259" key="5">
    <source>
        <dbReference type="PROSITE" id="PS50011"/>
    </source>
</evidence>
<proteinExistence type="inferred from homology"/>
<evidence type="ECO:0000313" key="7">
    <source>
        <dbReference type="Proteomes" id="UP000324800"/>
    </source>
</evidence>
<sequence>MKNLKLSFFRRGGRVLHIYAVIKVVSQNDSIQKTQNAPMSSMRGTLTFMPCQACLTEKINHGHWTVGRYRNHLLHHLSTYCCDTDALHPASEKGIRLPAVADYNDNLYYLCMAPRYYYRFPHLLWRLWMNMIFAATSYTNFYQQKHELIKELSSGAFSCVLQMRLIETGDTVVIKRLPYTDPEQKRLADEEVEQLKRIQSRYVVQFIEAFPFDKFLCIVMEFCSGGNLRNEIDNKMKQMTIIDRKMQTYKHMFYILSGLQVLHQLGIIHQCLSPENILLDKDGNSKLSHFVSSQNITDKDQLGTIETKIYTSPEAFVLNMITAECNIWSVGVIIIEMITGQYPFEGQTQQESIQNIKNGNYTPLPDYIDGDLKTMLVNMLNLDPNQRPSAEQLLNSELMQLQAQIQSNPSYIHSQPNSIHKPQQKRYSLPGQYHSLIQQVDDYEIMKKKDENSCLQRIADVLSQKSTENQLELQQLIEEQENACKELIQRLKDSKDIQLQQEDDDCWLLTVVLEDKQDDSLRQKIVDLEIVESLLIIFLNRSLELITKPFSECFSSLTNQSSNEINQIIISLNPYPSLFRLIDHENIDIAQDALFSISNLIQTGSQTTSSKIPHPHFTIITECTGIEKIYQLFKRNENNKYLRDVAAYSIGQLFRVRQIDNNEMQKDIIKQLISLIIFDQENNQKKNSTAALNGLAQNDENFNEIIKYINMEDISRDLGKNIEGNVDEMKKTQQQQEGNCLLLTSILLDRKDNQLRQKIINSRIAETLLHIFLNRNLELITQPFSKLFHLLTLPSSDEIKILLFNQQPYLPIIRLLDHNDCEIVEHAIYSISNILHVGSNTESLSSQHPHFNVIFQSNGINKIFKLLNRDDLKQQTQNVAAECLGFLFQAREVTDDVMKSTIVSQLISTLYNPDNNQKNNAKYALIRLAQNNQNLAEITKDIDLEQIGKNLKMKIQGSEQEQKDIQTQQEGDCLLLISILDNQDDDKIRLQIVNSGIVESLLLIFLNRSLDLIYQPFAELFLQITDAEDQINQHIFAKNPYPSLLRLLDHENTQIVEDALLSIYNILTSGSNTTSVQSPHPHYDVIQVNRGAERIYQLFKRTDIRKIVKDSTAECLSHIYKARQINNDEMKEEIISHLESMSNDIEDDNKEKINQILLGLKQKQ</sequence>
<dbReference type="Pfam" id="PF00069">
    <property type="entry name" value="Pkinase"/>
    <property type="match status" value="1"/>
</dbReference>
<dbReference type="InterPro" id="IPR000719">
    <property type="entry name" value="Prot_kinase_dom"/>
</dbReference>
<dbReference type="InterPro" id="IPR011009">
    <property type="entry name" value="Kinase-like_dom_sf"/>
</dbReference>
<evidence type="ECO:0000256" key="3">
    <source>
        <dbReference type="ARBA" id="ARBA00022840"/>
    </source>
</evidence>
<dbReference type="EMBL" id="SNRW01000798">
    <property type="protein sequence ID" value="KAA6399215.1"/>
    <property type="molecule type" value="Genomic_DNA"/>
</dbReference>
<comment type="caution">
    <text evidence="6">The sequence shown here is derived from an EMBL/GenBank/DDBJ whole genome shotgun (WGS) entry which is preliminary data.</text>
</comment>
<dbReference type="PANTHER" id="PTHR45832:SF22">
    <property type="entry name" value="SERINE_THREONINE-PROTEIN KINASE SAMKA-RELATED"/>
    <property type="match status" value="1"/>
</dbReference>
<name>A0A5J4WXW7_9EUKA</name>
<dbReference type="InterPro" id="IPR011989">
    <property type="entry name" value="ARM-like"/>
</dbReference>
<organism evidence="6 7">
    <name type="scientific">Streblomastix strix</name>
    <dbReference type="NCBI Taxonomy" id="222440"/>
    <lineage>
        <taxon>Eukaryota</taxon>
        <taxon>Metamonada</taxon>
        <taxon>Preaxostyla</taxon>
        <taxon>Oxymonadida</taxon>
        <taxon>Streblomastigidae</taxon>
        <taxon>Streblomastix</taxon>
    </lineage>
</organism>
<evidence type="ECO:0000256" key="2">
    <source>
        <dbReference type="ARBA" id="ARBA00022741"/>
    </source>
</evidence>